<evidence type="ECO:0000256" key="2">
    <source>
        <dbReference type="ARBA" id="ARBA00022448"/>
    </source>
</evidence>
<sequence length="405" mass="43106">MTNLADGIALLVWAWMASLLTRDPVLVAVLPVAIRLPWFLFSLPAGLVTDRMDRLRLMRLMDMVRMAAFAGAGLSTWLVLPLAPATETGTAEPVLFTTLVICALLVGTAEVFRDTAAQTILPTLVSSRGLERANARLYAAELTGNALLGPAFGAILIGAFVWLPFGANAVLFLAALIVLSGLRGDFAPPVRTRRNWRAELCEGLTFLRDAPFLQVLAVVTATWNLCHQMVVIGLILHVQENLGLDATIYGLILGAGAVGGVAGGFVAERAIARIGAGTAAQWSTLASAICFASIGLAPNGWALAIVLVLFEFQSVFWNVVSISYRQRVIPNALLGRVNGIYRLLSWGMMPIGLLLSGVTVRLAEIVADRDLALLAPFALAGLLTAVLTAGIWKALIEGFGNERSP</sequence>
<feature type="transmembrane region" description="Helical" evidence="7">
    <location>
        <begin position="372"/>
        <end position="395"/>
    </location>
</feature>
<dbReference type="GO" id="GO:0005886">
    <property type="term" value="C:plasma membrane"/>
    <property type="evidence" value="ECO:0007669"/>
    <property type="project" value="UniProtKB-SubCell"/>
</dbReference>
<evidence type="ECO:0000313" key="8">
    <source>
        <dbReference type="EMBL" id="WCE69209.1"/>
    </source>
</evidence>
<feature type="transmembrane region" description="Helical" evidence="7">
    <location>
        <begin position="142"/>
        <end position="163"/>
    </location>
</feature>
<gene>
    <name evidence="8" type="ORF">PL336_10380</name>
</gene>
<name>A0AAX3LKK9_9RHOB</name>
<feature type="transmembrane region" description="Helical" evidence="7">
    <location>
        <begin position="60"/>
        <end position="82"/>
    </location>
</feature>
<dbReference type="EMBL" id="CP116423">
    <property type="protein sequence ID" value="WCE69209.1"/>
    <property type="molecule type" value="Genomic_DNA"/>
</dbReference>
<dbReference type="PANTHER" id="PTHR23513:SF6">
    <property type="entry name" value="MAJOR FACILITATOR SUPERFAMILY ASSOCIATED DOMAIN-CONTAINING PROTEIN"/>
    <property type="match status" value="1"/>
</dbReference>
<dbReference type="Gene3D" id="1.20.1250.20">
    <property type="entry name" value="MFS general substrate transporter like domains"/>
    <property type="match status" value="1"/>
</dbReference>
<keyword evidence="5 7" id="KW-1133">Transmembrane helix</keyword>
<feature type="transmembrane region" description="Helical" evidence="7">
    <location>
        <begin position="94"/>
        <end position="112"/>
    </location>
</feature>
<reference evidence="8" key="1">
    <citation type="submission" date="2023-01" db="EMBL/GenBank/DDBJ databases">
        <title>Comparative genomic analysis of cold water coral derived Sulfitobacter faviae: insights into their metabolism and habitat adaptation.</title>
        <authorList>
            <person name="Guo Y."/>
            <person name="Lin S."/>
            <person name="Huang Z."/>
            <person name="Tang K."/>
            <person name="Wang X."/>
        </authorList>
    </citation>
    <scope>NUCLEOTIDE SEQUENCE</scope>
    <source>
        <strain evidence="8">SCSIO W_1865</strain>
    </source>
</reference>
<proteinExistence type="predicted"/>
<dbReference type="SUPFAM" id="SSF103473">
    <property type="entry name" value="MFS general substrate transporter"/>
    <property type="match status" value="1"/>
</dbReference>
<evidence type="ECO:0000256" key="7">
    <source>
        <dbReference type="SAM" id="Phobius"/>
    </source>
</evidence>
<protein>
    <submittedName>
        <fullName evidence="8">MFS transporter</fullName>
    </submittedName>
</protein>
<organism evidence="8 9">
    <name type="scientific">Sulfitobacter faviae</name>
    <dbReference type="NCBI Taxonomy" id="1775881"/>
    <lineage>
        <taxon>Bacteria</taxon>
        <taxon>Pseudomonadati</taxon>
        <taxon>Pseudomonadota</taxon>
        <taxon>Alphaproteobacteria</taxon>
        <taxon>Rhodobacterales</taxon>
        <taxon>Roseobacteraceae</taxon>
        <taxon>Sulfitobacter</taxon>
    </lineage>
</organism>
<dbReference type="PANTHER" id="PTHR23513">
    <property type="entry name" value="INTEGRAL MEMBRANE EFFLUX PROTEIN-RELATED"/>
    <property type="match status" value="1"/>
</dbReference>
<comment type="subcellular location">
    <subcellularLocation>
        <location evidence="1">Cell membrane</location>
        <topology evidence="1">Multi-pass membrane protein</topology>
    </subcellularLocation>
</comment>
<dbReference type="CDD" id="cd06173">
    <property type="entry name" value="MFS_MefA_like"/>
    <property type="match status" value="1"/>
</dbReference>
<feature type="transmembrane region" description="Helical" evidence="7">
    <location>
        <begin position="25"/>
        <end position="48"/>
    </location>
</feature>
<keyword evidence="4 7" id="KW-0812">Transmembrane</keyword>
<evidence type="ECO:0000256" key="6">
    <source>
        <dbReference type="ARBA" id="ARBA00023136"/>
    </source>
</evidence>
<feature type="transmembrane region" description="Helical" evidence="7">
    <location>
        <begin position="274"/>
        <end position="294"/>
    </location>
</feature>
<evidence type="ECO:0000256" key="5">
    <source>
        <dbReference type="ARBA" id="ARBA00022989"/>
    </source>
</evidence>
<feature type="transmembrane region" description="Helical" evidence="7">
    <location>
        <begin position="169"/>
        <end position="187"/>
    </location>
</feature>
<feature type="transmembrane region" description="Helical" evidence="7">
    <location>
        <begin position="248"/>
        <end position="267"/>
    </location>
</feature>
<keyword evidence="6 7" id="KW-0472">Membrane</keyword>
<keyword evidence="3" id="KW-1003">Cell membrane</keyword>
<evidence type="ECO:0000313" key="9">
    <source>
        <dbReference type="Proteomes" id="UP001210770"/>
    </source>
</evidence>
<dbReference type="Pfam" id="PF05977">
    <property type="entry name" value="MFS_3"/>
    <property type="match status" value="1"/>
</dbReference>
<dbReference type="InterPro" id="IPR010290">
    <property type="entry name" value="TM_effector"/>
</dbReference>
<feature type="transmembrane region" description="Helical" evidence="7">
    <location>
        <begin position="300"/>
        <end position="320"/>
    </location>
</feature>
<feature type="transmembrane region" description="Helical" evidence="7">
    <location>
        <begin position="340"/>
        <end position="360"/>
    </location>
</feature>
<dbReference type="Proteomes" id="UP001210770">
    <property type="component" value="Chromosome"/>
</dbReference>
<evidence type="ECO:0000256" key="1">
    <source>
        <dbReference type="ARBA" id="ARBA00004651"/>
    </source>
</evidence>
<accession>A0AAX3LKK9</accession>
<evidence type="ECO:0000256" key="4">
    <source>
        <dbReference type="ARBA" id="ARBA00022692"/>
    </source>
</evidence>
<dbReference type="AlphaFoldDB" id="A0AAX3LKK9"/>
<feature type="transmembrane region" description="Helical" evidence="7">
    <location>
        <begin position="215"/>
        <end position="236"/>
    </location>
</feature>
<evidence type="ECO:0000256" key="3">
    <source>
        <dbReference type="ARBA" id="ARBA00022475"/>
    </source>
</evidence>
<dbReference type="InterPro" id="IPR036259">
    <property type="entry name" value="MFS_trans_sf"/>
</dbReference>
<keyword evidence="2" id="KW-0813">Transport</keyword>